<dbReference type="Proteomes" id="UP001157091">
    <property type="component" value="Unassembled WGS sequence"/>
</dbReference>
<dbReference type="RefSeq" id="WP_284293445.1">
    <property type="nucleotide sequence ID" value="NZ_BSUK01000001.1"/>
</dbReference>
<name>A0ABQ6I1R4_9MICO</name>
<sequence>MSKFEVDSADVAHAARTVESTASAVRGEVAAMLHRLEELQGTWRGEAAARFAAVVDDWRAVQVRVDESLGGIQVAMVGAAQTYEDAEAGAAALFGAEPA</sequence>
<keyword evidence="3" id="KW-1185">Reference proteome</keyword>
<reference evidence="3" key="1">
    <citation type="journal article" date="2019" name="Int. J. Syst. Evol. Microbiol.">
        <title>The Global Catalogue of Microorganisms (GCM) 10K type strain sequencing project: providing services to taxonomists for standard genome sequencing and annotation.</title>
        <authorList>
            <consortium name="The Broad Institute Genomics Platform"/>
            <consortium name="The Broad Institute Genome Sequencing Center for Infectious Disease"/>
            <person name="Wu L."/>
            <person name="Ma J."/>
        </authorList>
    </citation>
    <scope>NUCLEOTIDE SEQUENCE [LARGE SCALE GENOMIC DNA]</scope>
    <source>
        <strain evidence="3">NBRC 106348</strain>
    </source>
</reference>
<protein>
    <recommendedName>
        <fullName evidence="1">ESAT-6-like protein</fullName>
    </recommendedName>
</protein>
<dbReference type="InterPro" id="IPR036689">
    <property type="entry name" value="ESAT-6-like_sf"/>
</dbReference>
<dbReference type="NCBIfam" id="TIGR03930">
    <property type="entry name" value="WXG100_ESAT6"/>
    <property type="match status" value="1"/>
</dbReference>
<evidence type="ECO:0000313" key="3">
    <source>
        <dbReference type="Proteomes" id="UP001157091"/>
    </source>
</evidence>
<dbReference type="Pfam" id="PF06013">
    <property type="entry name" value="WXG100"/>
    <property type="match status" value="1"/>
</dbReference>
<accession>A0ABQ6I1R4</accession>
<dbReference type="Gene3D" id="1.10.287.1060">
    <property type="entry name" value="ESAT-6-like"/>
    <property type="match status" value="1"/>
</dbReference>
<dbReference type="InterPro" id="IPR010310">
    <property type="entry name" value="T7SS_ESAT-6-like"/>
</dbReference>
<organism evidence="2 3">
    <name type="scientific">Luteimicrobium album</name>
    <dbReference type="NCBI Taxonomy" id="1054550"/>
    <lineage>
        <taxon>Bacteria</taxon>
        <taxon>Bacillati</taxon>
        <taxon>Actinomycetota</taxon>
        <taxon>Actinomycetes</taxon>
        <taxon>Micrococcales</taxon>
        <taxon>Luteimicrobium</taxon>
    </lineage>
</organism>
<proteinExistence type="inferred from homology"/>
<evidence type="ECO:0000256" key="1">
    <source>
        <dbReference type="RuleBase" id="RU362001"/>
    </source>
</evidence>
<evidence type="ECO:0000313" key="2">
    <source>
        <dbReference type="EMBL" id="GMA24703.1"/>
    </source>
</evidence>
<comment type="caution">
    <text evidence="2">The sequence shown here is derived from an EMBL/GenBank/DDBJ whole genome shotgun (WGS) entry which is preliminary data.</text>
</comment>
<dbReference type="SUPFAM" id="SSF140453">
    <property type="entry name" value="EsxAB dimer-like"/>
    <property type="match status" value="1"/>
</dbReference>
<gene>
    <name evidence="2" type="ORF">GCM10025864_24620</name>
</gene>
<comment type="similarity">
    <text evidence="1">Belongs to the WXG100 family.</text>
</comment>
<dbReference type="EMBL" id="BSUK01000001">
    <property type="protein sequence ID" value="GMA24703.1"/>
    <property type="molecule type" value="Genomic_DNA"/>
</dbReference>